<accession>A0ABY4TI29</accession>
<sequence length="72" mass="7872">MSGSDRRAVAAGSTALPVLAPAAGWQKADEEDLLYKFLPDQLQAVTANLLTQADDDDSVGRLLRKSIRHWLH</sequence>
<gene>
    <name evidence="1" type="ORF">MW084_24325</name>
</gene>
<keyword evidence="2" id="KW-1185">Reference proteome</keyword>
<evidence type="ECO:0000313" key="1">
    <source>
        <dbReference type="EMBL" id="URN18567.1"/>
    </source>
</evidence>
<dbReference type="EMBL" id="CP095474">
    <property type="protein sequence ID" value="URN18567.1"/>
    <property type="molecule type" value="Genomic_DNA"/>
</dbReference>
<reference evidence="1" key="1">
    <citation type="submission" date="2022-04" db="EMBL/GenBank/DDBJ databases">
        <title>Systematic whole-genome sequencing reveals an unexpected diversity among actinomycetoma pathogens and provides insights into their antibacterial susceptibilities.</title>
        <authorList>
            <person name="Watson A.K."/>
            <person name="Kepplinger B."/>
            <person name="Bakhiet S.M."/>
            <person name="Mhmoud N.A."/>
            <person name="Chapman J."/>
            <person name="Allenby N."/>
            <person name="Mickiewicz K."/>
            <person name="Goodfellow M."/>
            <person name="Fahal A.H."/>
            <person name="Errington J."/>
        </authorList>
    </citation>
    <scope>NUCLEOTIDE SEQUENCE</scope>
    <source>
        <strain evidence="1">SD 504</strain>
    </source>
</reference>
<dbReference type="Proteomes" id="UP001056383">
    <property type="component" value="Chromosome"/>
</dbReference>
<proteinExistence type="predicted"/>
<dbReference type="RefSeq" id="WP_158684334.1">
    <property type="nucleotide sequence ID" value="NZ_CP095474.1"/>
</dbReference>
<organism evidence="1 2">
    <name type="scientific">Streptomyces sudanensis</name>
    <dbReference type="NCBI Taxonomy" id="436397"/>
    <lineage>
        <taxon>Bacteria</taxon>
        <taxon>Bacillati</taxon>
        <taxon>Actinomycetota</taxon>
        <taxon>Actinomycetes</taxon>
        <taxon>Kitasatosporales</taxon>
        <taxon>Streptomycetaceae</taxon>
        <taxon>Streptomyces</taxon>
    </lineage>
</organism>
<name>A0ABY4TI29_9ACTN</name>
<protein>
    <submittedName>
        <fullName evidence="1">Uncharacterized protein</fullName>
    </submittedName>
</protein>
<evidence type="ECO:0000313" key="2">
    <source>
        <dbReference type="Proteomes" id="UP001056383"/>
    </source>
</evidence>